<keyword evidence="2" id="KW-1185">Reference proteome</keyword>
<dbReference type="Gene3D" id="3.40.50.10320">
    <property type="entry name" value="LmbE-like"/>
    <property type="match status" value="1"/>
</dbReference>
<dbReference type="EMBL" id="RDFA01000007">
    <property type="protein sequence ID" value="RXK46928.1"/>
    <property type="molecule type" value="Genomic_DNA"/>
</dbReference>
<comment type="caution">
    <text evidence="1">The sequence shown here is derived from an EMBL/GenBank/DDBJ whole genome shotgun (WGS) entry which is preliminary data.</text>
</comment>
<gene>
    <name evidence="1" type="ORF">EAF64_17430</name>
</gene>
<proteinExistence type="predicted"/>
<dbReference type="PANTHER" id="PTHR12993:SF11">
    <property type="entry name" value="N-ACETYLGLUCOSAMINYL-PHOSPHATIDYLINOSITOL DE-N-ACETYLASE"/>
    <property type="match status" value="1"/>
</dbReference>
<dbReference type="PANTHER" id="PTHR12993">
    <property type="entry name" value="N-ACETYLGLUCOSAMINYL-PHOSPHATIDYLINOSITOL DE-N-ACETYLASE-RELATED"/>
    <property type="match status" value="1"/>
</dbReference>
<dbReference type="AlphaFoldDB" id="A0A498KYH9"/>
<name>A0A498KYH9_9EURY</name>
<dbReference type="RefSeq" id="WP_129070261.1">
    <property type="nucleotide sequence ID" value="NZ_RDFA01000007.1"/>
</dbReference>
<protein>
    <submittedName>
        <fullName evidence="1">PIG-L family deacetylase</fullName>
    </submittedName>
</protein>
<accession>A0A498KYH9</accession>
<dbReference type="InterPro" id="IPR003737">
    <property type="entry name" value="GlcNAc_PI_deacetylase-related"/>
</dbReference>
<dbReference type="SUPFAM" id="SSF102588">
    <property type="entry name" value="LmbE-like"/>
    <property type="match status" value="1"/>
</dbReference>
<dbReference type="GO" id="GO:0016811">
    <property type="term" value="F:hydrolase activity, acting on carbon-nitrogen (but not peptide) bonds, in linear amides"/>
    <property type="evidence" value="ECO:0007669"/>
    <property type="project" value="TreeGrafter"/>
</dbReference>
<evidence type="ECO:0000313" key="1">
    <source>
        <dbReference type="EMBL" id="RXK46928.1"/>
    </source>
</evidence>
<sequence length="222" mass="24055">MTGRTVLCVAAHPDDEVLGAGGTLAKHAAAGHEVHVLIVTEGVTAQYDDLELVEEKVDAAEECGERLGVETLHFGELPDMRLDSTPHVEVNAVIEDCVESIGPDVVYTHTQDDVNQDHVAVAESTMVAVRPGAGVERILAYETPSGTEWAAGDRFAPTVYVDVTDHLDTKVGAFDAYDMERRPYPHPRSERAVRARARTRGTEAGFEAAEAFALLREYASEV</sequence>
<reference evidence="1 2" key="1">
    <citation type="submission" date="2019-01" db="EMBL/GenBank/DDBJ databases">
        <title>Halorientalis sp. F13-25 a new haloarchaeum isolated from hypersaline water.</title>
        <authorList>
            <person name="Ana D.-V."/>
            <person name="Cristina S.-P."/>
            <person name="Antonio V."/>
        </authorList>
    </citation>
    <scope>NUCLEOTIDE SEQUENCE [LARGE SCALE GENOMIC DNA]</scope>
    <source>
        <strain evidence="1 2">F13-25</strain>
    </source>
</reference>
<dbReference type="InterPro" id="IPR024078">
    <property type="entry name" value="LmbE-like_dom_sf"/>
</dbReference>
<dbReference type="Pfam" id="PF02585">
    <property type="entry name" value="PIG-L"/>
    <property type="match status" value="1"/>
</dbReference>
<organism evidence="1 2">
    <name type="scientific">Halorientalis pallida</name>
    <dbReference type="NCBI Taxonomy" id="2479928"/>
    <lineage>
        <taxon>Archaea</taxon>
        <taxon>Methanobacteriati</taxon>
        <taxon>Methanobacteriota</taxon>
        <taxon>Stenosarchaea group</taxon>
        <taxon>Halobacteria</taxon>
        <taxon>Halobacteriales</taxon>
        <taxon>Haloarculaceae</taxon>
        <taxon>Halorientalis</taxon>
    </lineage>
</organism>
<dbReference type="Proteomes" id="UP000289691">
    <property type="component" value="Unassembled WGS sequence"/>
</dbReference>
<evidence type="ECO:0000313" key="2">
    <source>
        <dbReference type="Proteomes" id="UP000289691"/>
    </source>
</evidence>
<dbReference type="OrthoDB" id="70547at2157"/>